<dbReference type="EMBL" id="KZ824281">
    <property type="protein sequence ID" value="RAL12956.1"/>
    <property type="molecule type" value="Genomic_DNA"/>
</dbReference>
<dbReference type="GO" id="GO:0071555">
    <property type="term" value="P:cell wall organization"/>
    <property type="evidence" value="ECO:0007669"/>
    <property type="project" value="UniProtKB-KW"/>
</dbReference>
<dbReference type="GeneID" id="37202592"/>
<gene>
    <name evidence="17" type="ORF">BO97DRAFT_442805</name>
</gene>
<evidence type="ECO:0000256" key="8">
    <source>
        <dbReference type="ARBA" id="ARBA00023145"/>
    </source>
</evidence>
<dbReference type="InterPro" id="IPR000743">
    <property type="entry name" value="Glyco_hydro_28"/>
</dbReference>
<reference evidence="17 18" key="1">
    <citation type="submission" date="2018-02" db="EMBL/GenBank/DDBJ databases">
        <title>The genomes of Aspergillus section Nigri reveals drivers in fungal speciation.</title>
        <authorList>
            <consortium name="DOE Joint Genome Institute"/>
            <person name="Vesth T.C."/>
            <person name="Nybo J."/>
            <person name="Theobald S."/>
            <person name="Brandl J."/>
            <person name="Frisvad J.C."/>
            <person name="Nielsen K.F."/>
            <person name="Lyhne E.K."/>
            <person name="Kogle M.E."/>
            <person name="Kuo A."/>
            <person name="Riley R."/>
            <person name="Clum A."/>
            <person name="Nolan M."/>
            <person name="Lipzen A."/>
            <person name="Salamov A."/>
            <person name="Henrissat B."/>
            <person name="Wiebenga A."/>
            <person name="De vries R.P."/>
            <person name="Grigoriev I.V."/>
            <person name="Mortensen U.H."/>
            <person name="Andersen M.R."/>
            <person name="Baker S.E."/>
        </authorList>
    </citation>
    <scope>NUCLEOTIDE SEQUENCE [LARGE SCALE GENOMIC DNA]</scope>
    <source>
        <strain evidence="17 18">CBS 101889</strain>
    </source>
</reference>
<dbReference type="FunFam" id="2.160.20.10:FF:000002">
    <property type="entry name" value="Endopolygalacturonase D"/>
    <property type="match status" value="1"/>
</dbReference>
<evidence type="ECO:0000256" key="3">
    <source>
        <dbReference type="ARBA" id="ARBA00012736"/>
    </source>
</evidence>
<protein>
    <recommendedName>
        <fullName evidence="3">endo-polygalacturonase</fullName>
        <ecNumber evidence="3">3.2.1.15</ecNumber>
    </recommendedName>
</protein>
<dbReference type="PANTHER" id="PTHR31884">
    <property type="entry name" value="POLYGALACTURONASE"/>
    <property type="match status" value="1"/>
</dbReference>
<comment type="similarity">
    <text evidence="2 15">Belongs to the glycosyl hydrolase 28 family.</text>
</comment>
<organism evidence="17 18">
    <name type="scientific">Aspergillus homomorphus (strain CBS 101889)</name>
    <dbReference type="NCBI Taxonomy" id="1450537"/>
    <lineage>
        <taxon>Eukaryota</taxon>
        <taxon>Fungi</taxon>
        <taxon>Dikarya</taxon>
        <taxon>Ascomycota</taxon>
        <taxon>Pezizomycotina</taxon>
        <taxon>Eurotiomycetes</taxon>
        <taxon>Eurotiomycetidae</taxon>
        <taxon>Eurotiales</taxon>
        <taxon>Aspergillaceae</taxon>
        <taxon>Aspergillus</taxon>
        <taxon>Aspergillus subgen. Circumdati</taxon>
    </lineage>
</organism>
<dbReference type="PROSITE" id="PS00502">
    <property type="entry name" value="POLYGALACTURONASE"/>
    <property type="match status" value="1"/>
</dbReference>
<dbReference type="Proteomes" id="UP000248961">
    <property type="component" value="Unassembled WGS sequence"/>
</dbReference>
<keyword evidence="4" id="KW-0964">Secreted</keyword>
<dbReference type="GO" id="GO:0045490">
    <property type="term" value="P:pectin catabolic process"/>
    <property type="evidence" value="ECO:0007669"/>
    <property type="project" value="UniProtKB-ARBA"/>
</dbReference>
<keyword evidence="10 15" id="KW-0326">Glycosidase</keyword>
<dbReference type="RefSeq" id="XP_025552110.1">
    <property type="nucleotide sequence ID" value="XM_025698303.1"/>
</dbReference>
<evidence type="ECO:0000256" key="10">
    <source>
        <dbReference type="ARBA" id="ARBA00023295"/>
    </source>
</evidence>
<proteinExistence type="inferred from homology"/>
<dbReference type="InterPro" id="IPR012334">
    <property type="entry name" value="Pectin_lyas_fold"/>
</dbReference>
<dbReference type="STRING" id="1450537.A0A395HZH9"/>
<evidence type="ECO:0000256" key="1">
    <source>
        <dbReference type="ARBA" id="ARBA00004613"/>
    </source>
</evidence>
<evidence type="ECO:0000256" key="5">
    <source>
        <dbReference type="ARBA" id="ARBA00022729"/>
    </source>
</evidence>
<evidence type="ECO:0000256" key="2">
    <source>
        <dbReference type="ARBA" id="ARBA00008834"/>
    </source>
</evidence>
<dbReference type="PANTHER" id="PTHR31884:SF13">
    <property type="entry name" value="ENDOPOLYGALACTURONASE B"/>
    <property type="match status" value="1"/>
</dbReference>
<evidence type="ECO:0000256" key="11">
    <source>
        <dbReference type="ARBA" id="ARBA00023316"/>
    </source>
</evidence>
<dbReference type="InterPro" id="IPR050434">
    <property type="entry name" value="Glycosyl_hydrlase_28"/>
</dbReference>
<dbReference type="SUPFAM" id="SSF51126">
    <property type="entry name" value="Pectin lyase-like"/>
    <property type="match status" value="1"/>
</dbReference>
<dbReference type="InterPro" id="IPR011050">
    <property type="entry name" value="Pectin_lyase_fold/virulence"/>
</dbReference>
<sequence>MPKMAEPLFFLTMPSFSSLLAYGLAAGASLVSASPIETRGSCTFTTAAAAKAGKASCTTIVLDNIAVPAGTTLDLTGLKSGTHVTFEGTTTFGYKEWVGPLISMSGNDITVTGAPGHLINCDGARWWDGKGTSGKTKPKFFYAHGLDSSSVTGLEVKNTPLMAFSIQANDLTLTDITINNADGDSLGGHNTDAFDVGNSVGVSIIKPWVHNQDDCLAINSGENIYFTGGTCIGGHGLSIGSVGGRSNNVVKNVTIEHSTVSNSENAVRIKTISGATGSVSDVKYSNIVMSGITDYGVVIQQDYRDGRPTGTPTNGVSITDITLDGVTGSVASKATEVYLLCGSGSCKNWAWENVKVTGGKKSSACKNYPSVASC</sequence>
<evidence type="ECO:0000256" key="12">
    <source>
        <dbReference type="ARBA" id="ARBA00034074"/>
    </source>
</evidence>
<dbReference type="SMART" id="SM00710">
    <property type="entry name" value="PbH1"/>
    <property type="match status" value="5"/>
</dbReference>
<comment type="function">
    <text evidence="13">Involved in maceration and soft-rotting of plant tissue. Hydrolyzes the 1,4-alpha glycosidic bonds of de-esterified pectate in the smooth region of the plant cell wall.</text>
</comment>
<dbReference type="Pfam" id="PF00295">
    <property type="entry name" value="Glyco_hydro_28"/>
    <property type="match status" value="1"/>
</dbReference>
<dbReference type="EC" id="3.2.1.15" evidence="3"/>
<accession>A0A395HZH9</accession>
<evidence type="ECO:0000256" key="6">
    <source>
        <dbReference type="ARBA" id="ARBA00022737"/>
    </source>
</evidence>
<dbReference type="InterPro" id="IPR006626">
    <property type="entry name" value="PbH1"/>
</dbReference>
<keyword evidence="18" id="KW-1185">Reference proteome</keyword>
<comment type="subcellular location">
    <subcellularLocation>
        <location evidence="1">Secreted</location>
    </subcellularLocation>
</comment>
<dbReference type="GO" id="GO:0005576">
    <property type="term" value="C:extracellular region"/>
    <property type="evidence" value="ECO:0007669"/>
    <property type="project" value="UniProtKB-SubCell"/>
</dbReference>
<name>A0A395HZH9_ASPHC</name>
<evidence type="ECO:0000256" key="16">
    <source>
        <dbReference type="SAM" id="SignalP"/>
    </source>
</evidence>
<feature type="active site" evidence="14">
    <location>
        <position position="235"/>
    </location>
</feature>
<dbReference type="GO" id="GO:0047911">
    <property type="term" value="F:galacturan 1,4-alpha-galacturonidase activity"/>
    <property type="evidence" value="ECO:0007669"/>
    <property type="project" value="UniProtKB-ARBA"/>
</dbReference>
<feature type="signal peptide" evidence="16">
    <location>
        <begin position="1"/>
        <end position="33"/>
    </location>
</feature>
<evidence type="ECO:0000256" key="4">
    <source>
        <dbReference type="ARBA" id="ARBA00022525"/>
    </source>
</evidence>
<dbReference type="GO" id="GO:0004650">
    <property type="term" value="F:polygalacturonase activity"/>
    <property type="evidence" value="ECO:0007669"/>
    <property type="project" value="UniProtKB-EC"/>
</dbReference>
<keyword evidence="8" id="KW-0865">Zymogen</keyword>
<evidence type="ECO:0000256" key="14">
    <source>
        <dbReference type="PROSITE-ProRule" id="PRU10052"/>
    </source>
</evidence>
<keyword evidence="7 15" id="KW-0378">Hydrolase</keyword>
<evidence type="ECO:0000256" key="15">
    <source>
        <dbReference type="RuleBase" id="RU361169"/>
    </source>
</evidence>
<dbReference type="AlphaFoldDB" id="A0A395HZH9"/>
<evidence type="ECO:0000313" key="17">
    <source>
        <dbReference type="EMBL" id="RAL12956.1"/>
    </source>
</evidence>
<dbReference type="OrthoDB" id="1546079at2759"/>
<evidence type="ECO:0000256" key="9">
    <source>
        <dbReference type="ARBA" id="ARBA00023157"/>
    </source>
</evidence>
<keyword evidence="6" id="KW-0677">Repeat</keyword>
<evidence type="ECO:0000313" key="18">
    <source>
        <dbReference type="Proteomes" id="UP000248961"/>
    </source>
</evidence>
<dbReference type="VEuPathDB" id="FungiDB:BO97DRAFT_442805"/>
<evidence type="ECO:0000256" key="13">
    <source>
        <dbReference type="ARBA" id="ARBA00037707"/>
    </source>
</evidence>
<feature type="chain" id="PRO_5017349587" description="endo-polygalacturonase" evidence="16">
    <location>
        <begin position="34"/>
        <end position="374"/>
    </location>
</feature>
<dbReference type="Gene3D" id="2.160.20.10">
    <property type="entry name" value="Single-stranded right-handed beta-helix, Pectin lyase-like"/>
    <property type="match status" value="1"/>
</dbReference>
<evidence type="ECO:0000256" key="7">
    <source>
        <dbReference type="ARBA" id="ARBA00022801"/>
    </source>
</evidence>
<keyword evidence="11" id="KW-0961">Cell wall biogenesis/degradation</keyword>
<keyword evidence="9" id="KW-1015">Disulfide bond</keyword>
<comment type="catalytic activity">
    <reaction evidence="12">
        <text>(1,4-alpha-D-galacturonosyl)n+m + H2O = (1,4-alpha-D-galacturonosyl)n + (1,4-alpha-D-galacturonosyl)m.</text>
        <dbReference type="EC" id="3.2.1.15"/>
    </reaction>
</comment>
<keyword evidence="5 16" id="KW-0732">Signal</keyword>